<keyword evidence="3" id="KW-1185">Reference proteome</keyword>
<reference evidence="2 3" key="1">
    <citation type="submission" date="2019-03" db="EMBL/GenBank/DDBJ databases">
        <title>First draft genome of Liparis tanakae, snailfish: a comprehensive survey of snailfish specific genes.</title>
        <authorList>
            <person name="Kim W."/>
            <person name="Song I."/>
            <person name="Jeong J.-H."/>
            <person name="Kim D."/>
            <person name="Kim S."/>
            <person name="Ryu S."/>
            <person name="Song J.Y."/>
            <person name="Lee S.K."/>
        </authorList>
    </citation>
    <scope>NUCLEOTIDE SEQUENCE [LARGE SCALE GENOMIC DNA]</scope>
    <source>
        <tissue evidence="2">Muscle</tissue>
    </source>
</reference>
<sequence>MENDATRTISKATTKPWNVPVGTLRLVAVRLVAVRLVAVRLVAVRLVAVRLVAVRLVGVRLVAERLVAVRLVAVRLVAVRLVADRRLRFCSGSEGPELWTAPSARLGVGRGSKQLLCGLVPVLMPLTGFNPAAGGREPQDADVHLPARLLIHRSTVWLLPALRHNPSPLPLPPQSCIPAARSDRTTPVRCGGNEPSLLSINPQNPT</sequence>
<feature type="region of interest" description="Disordered" evidence="1">
    <location>
        <begin position="182"/>
        <end position="206"/>
    </location>
</feature>
<evidence type="ECO:0000313" key="3">
    <source>
        <dbReference type="Proteomes" id="UP000314294"/>
    </source>
</evidence>
<gene>
    <name evidence="2" type="ORF">EYF80_037664</name>
</gene>
<protein>
    <submittedName>
        <fullName evidence="2">Uncharacterized protein</fullName>
    </submittedName>
</protein>
<accession>A0A4Z2GG47</accession>
<evidence type="ECO:0000256" key="1">
    <source>
        <dbReference type="SAM" id="MobiDB-lite"/>
    </source>
</evidence>
<organism evidence="2 3">
    <name type="scientific">Liparis tanakae</name>
    <name type="common">Tanaka's snailfish</name>
    <dbReference type="NCBI Taxonomy" id="230148"/>
    <lineage>
        <taxon>Eukaryota</taxon>
        <taxon>Metazoa</taxon>
        <taxon>Chordata</taxon>
        <taxon>Craniata</taxon>
        <taxon>Vertebrata</taxon>
        <taxon>Euteleostomi</taxon>
        <taxon>Actinopterygii</taxon>
        <taxon>Neopterygii</taxon>
        <taxon>Teleostei</taxon>
        <taxon>Neoteleostei</taxon>
        <taxon>Acanthomorphata</taxon>
        <taxon>Eupercaria</taxon>
        <taxon>Perciformes</taxon>
        <taxon>Cottioidei</taxon>
        <taxon>Cottales</taxon>
        <taxon>Liparidae</taxon>
        <taxon>Liparis</taxon>
    </lineage>
</organism>
<proteinExistence type="predicted"/>
<dbReference type="EMBL" id="SRLO01000558">
    <property type="protein sequence ID" value="TNN52125.1"/>
    <property type="molecule type" value="Genomic_DNA"/>
</dbReference>
<dbReference type="AlphaFoldDB" id="A0A4Z2GG47"/>
<comment type="caution">
    <text evidence="2">The sequence shown here is derived from an EMBL/GenBank/DDBJ whole genome shotgun (WGS) entry which is preliminary data.</text>
</comment>
<evidence type="ECO:0000313" key="2">
    <source>
        <dbReference type="EMBL" id="TNN52125.1"/>
    </source>
</evidence>
<feature type="compositionally biased region" description="Polar residues" evidence="1">
    <location>
        <begin position="196"/>
        <end position="206"/>
    </location>
</feature>
<dbReference type="Proteomes" id="UP000314294">
    <property type="component" value="Unassembled WGS sequence"/>
</dbReference>
<name>A0A4Z2GG47_9TELE</name>